<organism evidence="1 2">
    <name type="scientific">Eruca vesicaria subsp. sativa</name>
    <name type="common">Garden rocket</name>
    <name type="synonym">Eruca sativa</name>
    <dbReference type="NCBI Taxonomy" id="29727"/>
    <lineage>
        <taxon>Eukaryota</taxon>
        <taxon>Viridiplantae</taxon>
        <taxon>Streptophyta</taxon>
        <taxon>Embryophyta</taxon>
        <taxon>Tracheophyta</taxon>
        <taxon>Spermatophyta</taxon>
        <taxon>Magnoliopsida</taxon>
        <taxon>eudicotyledons</taxon>
        <taxon>Gunneridae</taxon>
        <taxon>Pentapetalae</taxon>
        <taxon>rosids</taxon>
        <taxon>malvids</taxon>
        <taxon>Brassicales</taxon>
        <taxon>Brassicaceae</taxon>
        <taxon>Brassiceae</taxon>
        <taxon>Eruca</taxon>
    </lineage>
</organism>
<evidence type="ECO:0000313" key="1">
    <source>
        <dbReference type="EMBL" id="CAH8337149.1"/>
    </source>
</evidence>
<gene>
    <name evidence="1" type="ORF">ERUC_LOCUS14166</name>
</gene>
<dbReference type="AlphaFoldDB" id="A0ABC8JS78"/>
<proteinExistence type="predicted"/>
<dbReference type="Proteomes" id="UP001642260">
    <property type="component" value="Unassembled WGS sequence"/>
</dbReference>
<evidence type="ECO:0000313" key="2">
    <source>
        <dbReference type="Proteomes" id="UP001642260"/>
    </source>
</evidence>
<sequence>MSLSLLSSHRHDVLPNLSPTLKDSSPFLTVTFHLLPAVHQTSPSRATPLHLHLRFQEARRYCLEADIPLGCGFRSCLSPDLRLPCCHCFCTSTLVLLGQYMDWKGWSDSLSILFKGSTFWYKFTYVSVTDIKIVIPTVVVVPITGIKSLNVFIMFLGVIPLLRPNVVEI</sequence>
<accession>A0ABC8JS78</accession>
<dbReference type="EMBL" id="CAKOAT010131933">
    <property type="protein sequence ID" value="CAH8337149.1"/>
    <property type="molecule type" value="Genomic_DNA"/>
</dbReference>
<comment type="caution">
    <text evidence="1">The sequence shown here is derived from an EMBL/GenBank/DDBJ whole genome shotgun (WGS) entry which is preliminary data.</text>
</comment>
<keyword evidence="2" id="KW-1185">Reference proteome</keyword>
<protein>
    <submittedName>
        <fullName evidence="1">Uncharacterized protein</fullName>
    </submittedName>
</protein>
<name>A0ABC8JS78_ERUVS</name>
<reference evidence="1 2" key="1">
    <citation type="submission" date="2022-03" db="EMBL/GenBank/DDBJ databases">
        <authorList>
            <person name="Macdonald S."/>
            <person name="Ahmed S."/>
            <person name="Newling K."/>
        </authorList>
    </citation>
    <scope>NUCLEOTIDE SEQUENCE [LARGE SCALE GENOMIC DNA]</scope>
</reference>